<feature type="transmembrane region" description="Helical" evidence="6">
    <location>
        <begin position="92"/>
        <end position="111"/>
    </location>
</feature>
<evidence type="ECO:0000256" key="2">
    <source>
        <dbReference type="ARBA" id="ARBA00022475"/>
    </source>
</evidence>
<sequence>MPKENHFSQYAPVHGRISFMKRNTKRWLIWLGLIISAAFLYLAFREINYRELWQTLREIKLLWLIPGLVIYFIGVLVRTWRWQYLLKPLKKINIKTLFPIINIGYMGNNVFPLRMGEVLRSVVVKRHEDVSISGSLATIVVERIFDAVVIVGFVLLNLRQLTSLSNTGTFAQLGTLATWAVVIFLVGLGVFILIAMFPKRASSLIQSIVNKILPERLREPVMKIADRFLEGLMSLRSPADALMIFLTSILIWILETGLYWSVNQALGLSLNFGQLMLLNGVVNLVLLIPAAPGGLGTFDAAGRAMLEAYGIVAEPALGYTLVLRIALWAPITLLGTIYFVREGLKWTMDVSEMEAQTKDLPPQDIEEVNHEQ</sequence>
<feature type="transmembrane region" description="Helical" evidence="6">
    <location>
        <begin position="316"/>
        <end position="340"/>
    </location>
</feature>
<feature type="transmembrane region" description="Helical" evidence="6">
    <location>
        <begin position="132"/>
        <end position="156"/>
    </location>
</feature>
<keyword evidence="4 6" id="KW-1133">Transmembrane helix</keyword>
<feature type="transmembrane region" description="Helical" evidence="6">
    <location>
        <begin position="272"/>
        <end position="295"/>
    </location>
</feature>
<evidence type="ECO:0000313" key="7">
    <source>
        <dbReference type="EMBL" id="KUK46003.1"/>
    </source>
</evidence>
<proteinExistence type="predicted"/>
<keyword evidence="5 6" id="KW-0472">Membrane</keyword>
<dbReference type="Pfam" id="PF03706">
    <property type="entry name" value="LPG_synthase_TM"/>
    <property type="match status" value="1"/>
</dbReference>
<accession>A0A117LGK5</accession>
<dbReference type="AlphaFoldDB" id="A0A117LGK5"/>
<comment type="subcellular location">
    <subcellularLocation>
        <location evidence="1">Cell membrane</location>
        <topology evidence="1">Multi-pass membrane protein</topology>
    </subcellularLocation>
</comment>
<dbReference type="InterPro" id="IPR022791">
    <property type="entry name" value="L-PG_synthase/AglD"/>
</dbReference>
<dbReference type="PANTHER" id="PTHR39087:SF2">
    <property type="entry name" value="UPF0104 MEMBRANE PROTEIN MJ1595"/>
    <property type="match status" value="1"/>
</dbReference>
<evidence type="ECO:0000256" key="5">
    <source>
        <dbReference type="ARBA" id="ARBA00023136"/>
    </source>
</evidence>
<dbReference type="Proteomes" id="UP000064249">
    <property type="component" value="Unassembled WGS sequence"/>
</dbReference>
<evidence type="ECO:0000256" key="4">
    <source>
        <dbReference type="ARBA" id="ARBA00022989"/>
    </source>
</evidence>
<dbReference type="GO" id="GO:0005886">
    <property type="term" value="C:plasma membrane"/>
    <property type="evidence" value="ECO:0007669"/>
    <property type="project" value="UniProtKB-SubCell"/>
</dbReference>
<feature type="transmembrane region" description="Helical" evidence="6">
    <location>
        <begin position="176"/>
        <end position="197"/>
    </location>
</feature>
<dbReference type="NCBIfam" id="TIGR00374">
    <property type="entry name" value="flippase-like domain"/>
    <property type="match status" value="1"/>
</dbReference>
<dbReference type="PANTHER" id="PTHR39087">
    <property type="entry name" value="UPF0104 MEMBRANE PROTEIN MJ1595"/>
    <property type="match status" value="1"/>
</dbReference>
<evidence type="ECO:0000256" key="6">
    <source>
        <dbReference type="SAM" id="Phobius"/>
    </source>
</evidence>
<reference evidence="7 8" key="1">
    <citation type="journal article" date="2015" name="MBio">
        <title>Genome-Resolved Metagenomic Analysis Reveals Roles for Candidate Phyla and Other Microbial Community Members in Biogeochemical Transformations in Oil Reservoirs.</title>
        <authorList>
            <person name="Hu P."/>
            <person name="Tom L."/>
            <person name="Singh A."/>
            <person name="Thomas B.C."/>
            <person name="Baker B.J."/>
            <person name="Piceno Y.M."/>
            <person name="Andersen G.L."/>
            <person name="Banfield J.F."/>
        </authorList>
    </citation>
    <scope>NUCLEOTIDE SEQUENCE [LARGE SCALE GENOMIC DNA]</scope>
    <source>
        <strain evidence="7">46_16</strain>
    </source>
</reference>
<feature type="transmembrane region" description="Helical" evidence="6">
    <location>
        <begin position="27"/>
        <end position="47"/>
    </location>
</feature>
<feature type="transmembrane region" description="Helical" evidence="6">
    <location>
        <begin position="59"/>
        <end position="80"/>
    </location>
</feature>
<evidence type="ECO:0000256" key="3">
    <source>
        <dbReference type="ARBA" id="ARBA00022692"/>
    </source>
</evidence>
<keyword evidence="2" id="KW-1003">Cell membrane</keyword>
<organism evidence="7 8">
    <name type="scientific">Anaerolinea thermophila</name>
    <dbReference type="NCBI Taxonomy" id="167964"/>
    <lineage>
        <taxon>Bacteria</taxon>
        <taxon>Bacillati</taxon>
        <taxon>Chloroflexota</taxon>
        <taxon>Anaerolineae</taxon>
        <taxon>Anaerolineales</taxon>
        <taxon>Anaerolineaceae</taxon>
        <taxon>Anaerolinea</taxon>
    </lineage>
</organism>
<protein>
    <submittedName>
        <fullName evidence="7">Putative membrane protein</fullName>
    </submittedName>
</protein>
<evidence type="ECO:0000256" key="1">
    <source>
        <dbReference type="ARBA" id="ARBA00004651"/>
    </source>
</evidence>
<feature type="transmembrane region" description="Helical" evidence="6">
    <location>
        <begin position="241"/>
        <end position="260"/>
    </location>
</feature>
<keyword evidence="3 6" id="KW-0812">Transmembrane</keyword>
<name>A0A117LGK5_9CHLR</name>
<gene>
    <name evidence="7" type="ORF">XD73_1122</name>
</gene>
<dbReference type="EMBL" id="LGFU01000093">
    <property type="protein sequence ID" value="KUK46003.1"/>
    <property type="molecule type" value="Genomic_DNA"/>
</dbReference>
<comment type="caution">
    <text evidence="7">The sequence shown here is derived from an EMBL/GenBank/DDBJ whole genome shotgun (WGS) entry which is preliminary data.</text>
</comment>
<evidence type="ECO:0000313" key="8">
    <source>
        <dbReference type="Proteomes" id="UP000064249"/>
    </source>
</evidence>